<dbReference type="KEGG" id="mpof:MPOR_44770"/>
<feature type="transmembrane region" description="Helical" evidence="2">
    <location>
        <begin position="364"/>
        <end position="389"/>
    </location>
</feature>
<accession>A0A6N4VFQ0</accession>
<dbReference type="AlphaFoldDB" id="A0A6N4VFQ0"/>
<feature type="transmembrane region" description="Helical" evidence="2">
    <location>
        <begin position="253"/>
        <end position="274"/>
    </location>
</feature>
<dbReference type="InterPro" id="IPR010619">
    <property type="entry name" value="ThrE-like_N"/>
</dbReference>
<dbReference type="PANTHER" id="PTHR31082:SF4">
    <property type="entry name" value="PHEROMONE-REGULATED MEMBRANE PROTEIN 10"/>
    <property type="match status" value="1"/>
</dbReference>
<feature type="transmembrane region" description="Helical" evidence="2">
    <location>
        <begin position="165"/>
        <end position="182"/>
    </location>
</feature>
<sequence length="437" mass="45150">MTISWGGRAKQMWQAVSKQVPAPLAPPDTFPIDEVAEMLRDIGIALIEVQVPSGVVESRLERIARRYTSEPVRVVALPTVLIVQVGRVGHEVAASTGGTTQLDRAGKVDAVARLATAGAVAPRDAVRDITTARTARPRFGPVMILVGYVITTLGFGIVINPAWTALWAYVFLGAVVGAVVVVAGRIPTLAVIIPSLSAALVTTLAIWFVADAANDELLRIIAPALVATLPGLSLTIGAMELAGGAIMAGSSRLVYGVVQLMLLAFGVAIGVAIAGRPGSPAVADRMGPLSFYVAIIVIGIGLYIYLSAPRGSLLWVTAAVAVALIGQKIGGLFLSSAHSGALGALLVFPFAVAAAKLKTAPPVFVMLLAAFWSLVPGALGFESITAAAVQRSLDAATLGNTFSAVFSIALGTLVAWSIYDTVFARRDDGLNSGKLEA</sequence>
<name>A0A6N4VFQ0_9MYCO</name>
<reference evidence="4 5" key="1">
    <citation type="journal article" date="2019" name="Emerg. Microbes Infect.">
        <title>Comprehensive subspecies identification of 175 nontuberculous mycobacteria species based on 7547 genomic profiles.</title>
        <authorList>
            <person name="Matsumoto Y."/>
            <person name="Kinjo T."/>
            <person name="Motooka D."/>
            <person name="Nabeya D."/>
            <person name="Jung N."/>
            <person name="Uechi K."/>
            <person name="Horii T."/>
            <person name="Iida T."/>
            <person name="Fujita J."/>
            <person name="Nakamura S."/>
        </authorList>
    </citation>
    <scope>NUCLEOTIDE SEQUENCE [LARGE SCALE GENOMIC DNA]</scope>
    <source>
        <strain evidence="4 5">JCM 12603</strain>
    </source>
</reference>
<evidence type="ECO:0000313" key="4">
    <source>
        <dbReference type="EMBL" id="BBX53451.1"/>
    </source>
</evidence>
<keyword evidence="5" id="KW-1185">Reference proteome</keyword>
<evidence type="ECO:0000256" key="1">
    <source>
        <dbReference type="ARBA" id="ARBA00034125"/>
    </source>
</evidence>
<comment type="similarity">
    <text evidence="1">Belongs to the ThrE exporter (TC 2.A.79) family.</text>
</comment>
<dbReference type="RefSeq" id="WP_152518107.1">
    <property type="nucleotide sequence ID" value="NZ_AP022570.1"/>
</dbReference>
<keyword evidence="2" id="KW-0812">Transmembrane</keyword>
<feature type="domain" description="Threonine/serine exporter-like N-terminal" evidence="3">
    <location>
        <begin position="41"/>
        <end position="273"/>
    </location>
</feature>
<feature type="transmembrane region" description="Helical" evidence="2">
    <location>
        <begin position="401"/>
        <end position="419"/>
    </location>
</feature>
<organism evidence="4 5">
    <name type="scientific">Mycolicibacterium poriferae</name>
    <dbReference type="NCBI Taxonomy" id="39694"/>
    <lineage>
        <taxon>Bacteria</taxon>
        <taxon>Bacillati</taxon>
        <taxon>Actinomycetota</taxon>
        <taxon>Actinomycetes</taxon>
        <taxon>Mycobacteriales</taxon>
        <taxon>Mycobacteriaceae</taxon>
        <taxon>Mycolicibacterium</taxon>
    </lineage>
</organism>
<feature type="transmembrane region" description="Helical" evidence="2">
    <location>
        <begin position="340"/>
        <end position="357"/>
    </location>
</feature>
<proteinExistence type="inferred from homology"/>
<dbReference type="GO" id="GO:0022857">
    <property type="term" value="F:transmembrane transporter activity"/>
    <property type="evidence" value="ECO:0007669"/>
    <property type="project" value="InterPro"/>
</dbReference>
<keyword evidence="2" id="KW-1133">Transmembrane helix</keyword>
<dbReference type="InterPro" id="IPR051361">
    <property type="entry name" value="ThrE/Ser_Exporter"/>
</dbReference>
<feature type="transmembrane region" description="Helical" evidence="2">
    <location>
        <begin position="220"/>
        <end position="241"/>
    </location>
</feature>
<protein>
    <recommendedName>
        <fullName evidence="3">Threonine/serine exporter-like N-terminal domain-containing protein</fullName>
    </recommendedName>
</protein>
<dbReference type="Pfam" id="PF06738">
    <property type="entry name" value="ThrE"/>
    <property type="match status" value="1"/>
</dbReference>
<gene>
    <name evidence="4" type="ORF">MPOR_44770</name>
</gene>
<evidence type="ECO:0000259" key="3">
    <source>
        <dbReference type="Pfam" id="PF06738"/>
    </source>
</evidence>
<dbReference type="Proteomes" id="UP000466785">
    <property type="component" value="Chromosome"/>
</dbReference>
<dbReference type="PANTHER" id="PTHR31082">
    <property type="entry name" value="PHEROMONE-REGULATED MEMBRANE PROTEIN 10"/>
    <property type="match status" value="1"/>
</dbReference>
<keyword evidence="2" id="KW-0472">Membrane</keyword>
<feature type="transmembrane region" description="Helical" evidence="2">
    <location>
        <begin position="139"/>
        <end position="159"/>
    </location>
</feature>
<feature type="transmembrane region" description="Helical" evidence="2">
    <location>
        <begin position="189"/>
        <end position="208"/>
    </location>
</feature>
<feature type="transmembrane region" description="Helical" evidence="2">
    <location>
        <begin position="286"/>
        <end position="306"/>
    </location>
</feature>
<evidence type="ECO:0000313" key="5">
    <source>
        <dbReference type="Proteomes" id="UP000466785"/>
    </source>
</evidence>
<dbReference type="EMBL" id="AP022570">
    <property type="protein sequence ID" value="BBX53451.1"/>
    <property type="molecule type" value="Genomic_DNA"/>
</dbReference>
<evidence type="ECO:0000256" key="2">
    <source>
        <dbReference type="SAM" id="Phobius"/>
    </source>
</evidence>